<accession>A0A318JNZ8</accession>
<dbReference type="EMBL" id="QJKF01000026">
    <property type="protein sequence ID" value="PXX53927.1"/>
    <property type="molecule type" value="Genomic_DNA"/>
</dbReference>
<keyword evidence="2" id="KW-1185">Reference proteome</keyword>
<dbReference type="Proteomes" id="UP000247569">
    <property type="component" value="Unassembled WGS sequence"/>
</dbReference>
<comment type="caution">
    <text evidence="1">The sequence shown here is derived from an EMBL/GenBank/DDBJ whole genome shotgun (WGS) entry which is preliminary data.</text>
</comment>
<evidence type="ECO:0000313" key="2">
    <source>
        <dbReference type="Proteomes" id="UP000247569"/>
    </source>
</evidence>
<name>A0A318JNZ8_9NOCA</name>
<sequence>MTSHGERAAFTTDDEWTPAQWRRALAAMAARAQHEAAASGPLPGDMIRFRRGALLRLAHLDGDLVALPVSEHETYFALTAAGAVECTAFVECGHGHILDPAQARPTGEISVQYTSFEVGPGLLDVRFFWMPARVWSVDRDLHHGDTPTGRTRSHPC</sequence>
<proteinExistence type="predicted"/>
<organism evidence="1 2">
    <name type="scientific">Nocardia tenerifensis</name>
    <dbReference type="NCBI Taxonomy" id="228006"/>
    <lineage>
        <taxon>Bacteria</taxon>
        <taxon>Bacillati</taxon>
        <taxon>Actinomycetota</taxon>
        <taxon>Actinomycetes</taxon>
        <taxon>Mycobacteriales</taxon>
        <taxon>Nocardiaceae</taxon>
        <taxon>Nocardia</taxon>
    </lineage>
</organism>
<reference evidence="1 2" key="1">
    <citation type="submission" date="2018-05" db="EMBL/GenBank/DDBJ databases">
        <title>Genomic Encyclopedia of Type Strains, Phase IV (KMG-IV): sequencing the most valuable type-strain genomes for metagenomic binning, comparative biology and taxonomic classification.</title>
        <authorList>
            <person name="Goeker M."/>
        </authorList>
    </citation>
    <scope>NUCLEOTIDE SEQUENCE [LARGE SCALE GENOMIC DNA]</scope>
    <source>
        <strain evidence="1 2">DSM 44704</strain>
    </source>
</reference>
<gene>
    <name evidence="1" type="ORF">DFR70_12648</name>
</gene>
<evidence type="ECO:0000313" key="1">
    <source>
        <dbReference type="EMBL" id="PXX53927.1"/>
    </source>
</evidence>
<dbReference type="AlphaFoldDB" id="A0A318JNZ8"/>
<protein>
    <submittedName>
        <fullName evidence="1">Uncharacterized protein</fullName>
    </submittedName>
</protein>
<dbReference type="RefSeq" id="WP_146251419.1">
    <property type="nucleotide sequence ID" value="NZ_QJKF01000026.1"/>
</dbReference>